<dbReference type="InterPro" id="IPR050515">
    <property type="entry name" value="Beta-lactam/transpept"/>
</dbReference>
<dbReference type="Gene3D" id="3.40.710.10">
    <property type="entry name" value="DD-peptidase/beta-lactamase superfamily"/>
    <property type="match status" value="1"/>
</dbReference>
<evidence type="ECO:0000256" key="7">
    <source>
        <dbReference type="SAM" id="SignalP"/>
    </source>
</evidence>
<dbReference type="InterPro" id="IPR012338">
    <property type="entry name" value="Beta-lactam/transpept-like"/>
</dbReference>
<dbReference type="AlphaFoldDB" id="A0A0A2UVT7"/>
<dbReference type="SUPFAM" id="SSF54427">
    <property type="entry name" value="NTF2-like"/>
    <property type="match status" value="1"/>
</dbReference>
<dbReference type="GO" id="GO:0008658">
    <property type="term" value="F:penicillin binding"/>
    <property type="evidence" value="ECO:0007669"/>
    <property type="project" value="InterPro"/>
</dbReference>
<dbReference type="Pfam" id="PF05223">
    <property type="entry name" value="MecA_N"/>
    <property type="match status" value="1"/>
</dbReference>
<dbReference type="Proteomes" id="UP000030153">
    <property type="component" value="Unassembled WGS sequence"/>
</dbReference>
<feature type="signal peptide" evidence="7">
    <location>
        <begin position="1"/>
        <end position="20"/>
    </location>
</feature>
<dbReference type="STRING" id="1385513.N780_04440"/>
<feature type="chain" id="PRO_5039516332" description="serine-type D-Ala-D-Ala carboxypeptidase" evidence="7">
    <location>
        <begin position="21"/>
        <end position="662"/>
    </location>
</feature>
<dbReference type="PANTHER" id="PTHR30627:SF25">
    <property type="entry name" value="PENICILLIN-BINDING PROTEIN 3"/>
    <property type="match status" value="1"/>
</dbReference>
<dbReference type="eggNOG" id="COG0768">
    <property type="taxonomic scope" value="Bacteria"/>
</dbReference>
<comment type="similarity">
    <text evidence="3">Belongs to the transpeptidase family.</text>
</comment>
<comment type="caution">
    <text evidence="11">The sequence shown here is derived from an EMBL/GenBank/DDBJ whole genome shotgun (WGS) entry which is preliminary data.</text>
</comment>
<reference evidence="11 12" key="1">
    <citation type="submission" date="2013-08" db="EMBL/GenBank/DDBJ databases">
        <title>Genome of Pontibacillus chungwhensis.</title>
        <authorList>
            <person name="Wang Q."/>
            <person name="Wang G."/>
        </authorList>
    </citation>
    <scope>NUCLEOTIDE SEQUENCE [LARGE SCALE GENOMIC DNA]</scope>
    <source>
        <strain evidence="11 12">BH030062</strain>
    </source>
</reference>
<dbReference type="EMBL" id="AVBG01000011">
    <property type="protein sequence ID" value="KGP90631.1"/>
    <property type="molecule type" value="Genomic_DNA"/>
</dbReference>
<evidence type="ECO:0000256" key="5">
    <source>
        <dbReference type="ARBA" id="ARBA00023136"/>
    </source>
</evidence>
<dbReference type="Gene3D" id="3.30.1390.30">
    <property type="entry name" value="Penicillin-binding protein 2a, domain 3"/>
    <property type="match status" value="1"/>
</dbReference>
<evidence type="ECO:0000313" key="11">
    <source>
        <dbReference type="EMBL" id="KGP90631.1"/>
    </source>
</evidence>
<dbReference type="RefSeq" id="WP_036785410.1">
    <property type="nucleotide sequence ID" value="NZ_AVBG01000011.1"/>
</dbReference>
<evidence type="ECO:0000259" key="8">
    <source>
        <dbReference type="Pfam" id="PF00905"/>
    </source>
</evidence>
<comment type="pathway">
    <text evidence="2">Cell wall biogenesis; peptidoglycan biosynthesis.</text>
</comment>
<name>A0A0A2UVT7_9BACI</name>
<dbReference type="Pfam" id="PF00905">
    <property type="entry name" value="Transpeptidase"/>
    <property type="match status" value="1"/>
</dbReference>
<comment type="catalytic activity">
    <reaction evidence="6">
        <text>Preferential cleavage: (Ac)2-L-Lys-D-Ala-|-D-Ala. Also transpeptidation of peptidyl-alanyl moieties that are N-acyl substituents of D-alanine.</text>
        <dbReference type="EC" id="3.4.16.4"/>
    </reaction>
</comment>
<keyword evidence="5" id="KW-0472">Membrane</keyword>
<dbReference type="InterPro" id="IPR001460">
    <property type="entry name" value="PCN-bd_Tpept"/>
</dbReference>
<dbReference type="GO" id="GO:0009252">
    <property type="term" value="P:peptidoglycan biosynthetic process"/>
    <property type="evidence" value="ECO:0007669"/>
    <property type="project" value="UniProtKB-UniPathway"/>
</dbReference>
<dbReference type="SUPFAM" id="SSF56519">
    <property type="entry name" value="Penicillin binding protein dimerisation domain"/>
    <property type="match status" value="1"/>
</dbReference>
<dbReference type="Gene3D" id="3.10.450.100">
    <property type="entry name" value="NTF2-like, domain 1"/>
    <property type="match status" value="1"/>
</dbReference>
<dbReference type="Pfam" id="PF03717">
    <property type="entry name" value="PBP_dimer"/>
    <property type="match status" value="1"/>
</dbReference>
<dbReference type="GO" id="GO:0009002">
    <property type="term" value="F:serine-type D-Ala-D-Ala carboxypeptidase activity"/>
    <property type="evidence" value="ECO:0007669"/>
    <property type="project" value="UniProtKB-EC"/>
</dbReference>
<dbReference type="UniPathway" id="UPA00219"/>
<dbReference type="EC" id="3.4.16.4" evidence="4"/>
<evidence type="ECO:0000256" key="4">
    <source>
        <dbReference type="ARBA" id="ARBA00012448"/>
    </source>
</evidence>
<dbReference type="GO" id="GO:0046677">
    <property type="term" value="P:response to antibiotic"/>
    <property type="evidence" value="ECO:0007669"/>
    <property type="project" value="InterPro"/>
</dbReference>
<dbReference type="PANTHER" id="PTHR30627">
    <property type="entry name" value="PEPTIDOGLYCAN D,D-TRANSPEPTIDASE"/>
    <property type="match status" value="1"/>
</dbReference>
<keyword evidence="11" id="KW-0808">Transferase</keyword>
<organism evidence="11 12">
    <name type="scientific">Pontibacillus chungwhensis BH030062</name>
    <dbReference type="NCBI Taxonomy" id="1385513"/>
    <lineage>
        <taxon>Bacteria</taxon>
        <taxon>Bacillati</taxon>
        <taxon>Bacillota</taxon>
        <taxon>Bacilli</taxon>
        <taxon>Bacillales</taxon>
        <taxon>Bacillaceae</taxon>
        <taxon>Pontibacillus</taxon>
    </lineage>
</organism>
<evidence type="ECO:0000256" key="3">
    <source>
        <dbReference type="ARBA" id="ARBA00007171"/>
    </source>
</evidence>
<evidence type="ECO:0000313" key="12">
    <source>
        <dbReference type="Proteomes" id="UP000030153"/>
    </source>
</evidence>
<sequence>MNFWRVFLFTLLLVALAACSEQPKPEDTFAAYMDAWDQGEYGEMYNLLSDRSKAGITKEEFTKLYTTIYEEIVMENLKVTYELSKEEQEYDKESNPVFDFDVTMDTIGGKINFSHKAELVYDEGEETDRWAMKWSHSMVFPEMEEGETAQVDTVSPERGEIYDVNGEGLAVKGPVQEVGIVPGVMENEEELKKRLSEILGLSVEEINQKLNQSWVKDDLFVPLAMVADTDKERLDAILNGDLPRGYQVNSGKKARVYPLGEAAAHLTGYVGSITAEELEERDGEGYSSTDRIGKSGLELVYEEQLRGTPGFKVSITKKAEEAENIVLTEKPVENGKDLTLTIEKSVQETVYKEMKDDSGTAAAINPTTGEVKALVSTPAYDPNALSLGLSSEGPTLNKFTKTYSPGSTFKPITASIGLETGTIQPEKEMVIKGETFKAKAGYSVTRVPSAAVDTQVDLHDALVRSDNIYFARKIVKIGVDSFQKQARQFGFNEDLPFPYSIQKSQVANENTIGNESLLAATGYGQGEVEMSSLHLAMTYTPFVTGGTLLKPTLLADEETGQAWHKNVISQETASLITERLKAVVHDAAGTAYKPVVEGLNIAGKTGSAELKKAGEEAGQVNGWFVAWNTDSENLLVSMMIEDAKDGSHEVVPKVKNVLDQLR</sequence>
<evidence type="ECO:0000256" key="2">
    <source>
        <dbReference type="ARBA" id="ARBA00004752"/>
    </source>
</evidence>
<keyword evidence="12" id="KW-1185">Reference proteome</keyword>
<evidence type="ECO:0000259" key="9">
    <source>
        <dbReference type="Pfam" id="PF03717"/>
    </source>
</evidence>
<evidence type="ECO:0000256" key="1">
    <source>
        <dbReference type="ARBA" id="ARBA00004370"/>
    </source>
</evidence>
<feature type="domain" description="Penicillin-binding protein transpeptidase" evidence="8">
    <location>
        <begin position="359"/>
        <end position="658"/>
    </location>
</feature>
<dbReference type="GO" id="GO:0016740">
    <property type="term" value="F:transferase activity"/>
    <property type="evidence" value="ECO:0007669"/>
    <property type="project" value="UniProtKB-KW"/>
</dbReference>
<evidence type="ECO:0000256" key="6">
    <source>
        <dbReference type="ARBA" id="ARBA00034000"/>
    </source>
</evidence>
<protein>
    <recommendedName>
        <fullName evidence="4">serine-type D-Ala-D-Ala carboxypeptidase</fullName>
        <ecNumber evidence="4">3.4.16.4</ecNumber>
    </recommendedName>
</protein>
<comment type="subcellular location">
    <subcellularLocation>
        <location evidence="1">Membrane</location>
    </subcellularLocation>
</comment>
<dbReference type="InterPro" id="IPR007887">
    <property type="entry name" value="MecA_N"/>
</dbReference>
<dbReference type="OrthoDB" id="9766847at2"/>
<dbReference type="InterPro" id="IPR005311">
    <property type="entry name" value="PBP_dimer"/>
</dbReference>
<dbReference type="Gene3D" id="3.90.1310.10">
    <property type="entry name" value="Penicillin-binding protein 2a (Domain 2)"/>
    <property type="match status" value="1"/>
</dbReference>
<keyword evidence="7" id="KW-0732">Signal</keyword>
<dbReference type="SUPFAM" id="SSF56601">
    <property type="entry name" value="beta-lactamase/transpeptidase-like"/>
    <property type="match status" value="1"/>
</dbReference>
<feature type="domain" description="NTF2-like N-terminal transpeptidase" evidence="10">
    <location>
        <begin position="24"/>
        <end position="146"/>
    </location>
</feature>
<feature type="domain" description="Penicillin-binding protein dimerisation" evidence="9">
    <location>
        <begin position="154"/>
        <end position="317"/>
    </location>
</feature>
<gene>
    <name evidence="11" type="ORF">N780_04440</name>
</gene>
<dbReference type="GO" id="GO:0071555">
    <property type="term" value="P:cell wall organization"/>
    <property type="evidence" value="ECO:0007669"/>
    <property type="project" value="TreeGrafter"/>
</dbReference>
<evidence type="ECO:0000259" key="10">
    <source>
        <dbReference type="Pfam" id="PF05223"/>
    </source>
</evidence>
<dbReference type="GO" id="GO:0071972">
    <property type="term" value="F:peptidoglycan L,D-transpeptidase activity"/>
    <property type="evidence" value="ECO:0007669"/>
    <property type="project" value="TreeGrafter"/>
</dbReference>
<dbReference type="InterPro" id="IPR036138">
    <property type="entry name" value="PBP_dimer_sf"/>
</dbReference>
<dbReference type="PROSITE" id="PS51257">
    <property type="entry name" value="PROKAR_LIPOPROTEIN"/>
    <property type="match status" value="1"/>
</dbReference>
<dbReference type="GO" id="GO:0005886">
    <property type="term" value="C:plasma membrane"/>
    <property type="evidence" value="ECO:0007669"/>
    <property type="project" value="TreeGrafter"/>
</dbReference>
<proteinExistence type="inferred from homology"/>
<dbReference type="InterPro" id="IPR032710">
    <property type="entry name" value="NTF2-like_dom_sf"/>
</dbReference>
<accession>A0A0A2UVT7</accession>